<dbReference type="SUPFAM" id="SSF53474">
    <property type="entry name" value="alpha/beta-Hydrolases"/>
    <property type="match status" value="1"/>
</dbReference>
<dbReference type="Gene3D" id="3.40.50.1820">
    <property type="entry name" value="alpha/beta hydrolase"/>
    <property type="match status" value="1"/>
</dbReference>
<dbReference type="STRING" id="1097556.R4XJD4"/>
<evidence type="ECO:0000259" key="1">
    <source>
        <dbReference type="Pfam" id="PF07859"/>
    </source>
</evidence>
<dbReference type="InterPro" id="IPR013094">
    <property type="entry name" value="AB_hydrolase_3"/>
</dbReference>
<dbReference type="AlphaFoldDB" id="R4XJD4"/>
<name>R4XJD4_TAPDE</name>
<keyword evidence="3" id="KW-1185">Reference proteome</keyword>
<comment type="caution">
    <text evidence="2">The sequence shown here is derived from an EMBL/GenBank/DDBJ whole genome shotgun (WGS) entry which is preliminary data.</text>
</comment>
<proteinExistence type="predicted"/>
<gene>
    <name evidence="2" type="ORF">TAPDE_005015</name>
</gene>
<organism evidence="2 3">
    <name type="scientific">Taphrina deformans (strain PYCC 5710 / ATCC 11124 / CBS 356.35 / IMI 108563 / JCM 9778 / NBRC 8474)</name>
    <name type="common">Peach leaf curl fungus</name>
    <name type="synonym">Lalaria deformans</name>
    <dbReference type="NCBI Taxonomy" id="1097556"/>
    <lineage>
        <taxon>Eukaryota</taxon>
        <taxon>Fungi</taxon>
        <taxon>Dikarya</taxon>
        <taxon>Ascomycota</taxon>
        <taxon>Taphrinomycotina</taxon>
        <taxon>Taphrinomycetes</taxon>
        <taxon>Taphrinales</taxon>
        <taxon>Taphrinaceae</taxon>
        <taxon>Taphrina</taxon>
    </lineage>
</organism>
<protein>
    <recommendedName>
        <fullName evidence="1">Alpha/beta hydrolase fold-3 domain-containing protein</fullName>
    </recommendedName>
</protein>
<accession>R4XJD4</accession>
<evidence type="ECO:0000313" key="3">
    <source>
        <dbReference type="Proteomes" id="UP000013776"/>
    </source>
</evidence>
<dbReference type="GO" id="GO:0016787">
    <property type="term" value="F:hydrolase activity"/>
    <property type="evidence" value="ECO:0007669"/>
    <property type="project" value="InterPro"/>
</dbReference>
<dbReference type="eggNOG" id="ENOG502RS1V">
    <property type="taxonomic scope" value="Eukaryota"/>
</dbReference>
<reference evidence="2 3" key="1">
    <citation type="journal article" date="2013" name="MBio">
        <title>Genome sequencing of the plant pathogen Taphrina deformans, the causal agent of peach leaf curl.</title>
        <authorList>
            <person name="Cisse O.H."/>
            <person name="Almeida J.M.G.C.F."/>
            <person name="Fonseca A."/>
            <person name="Kumar A.A."/>
            <person name="Salojaervi J."/>
            <person name="Overmyer K."/>
            <person name="Hauser P.M."/>
            <person name="Pagni M."/>
        </authorList>
    </citation>
    <scope>NUCLEOTIDE SEQUENCE [LARGE SCALE GENOMIC DNA]</scope>
    <source>
        <strain evidence="3">PYCC 5710 / ATCC 11124 / CBS 356.35 / IMI 108563 / JCM 9778 / NBRC 8474</strain>
    </source>
</reference>
<feature type="domain" description="Alpha/beta hydrolase fold-3" evidence="1">
    <location>
        <begin position="2"/>
        <end position="80"/>
    </location>
</feature>
<evidence type="ECO:0000313" key="2">
    <source>
        <dbReference type="EMBL" id="CCG84576.1"/>
    </source>
</evidence>
<dbReference type="VEuPathDB" id="FungiDB:TAPDE_005015"/>
<dbReference type="Proteomes" id="UP000013776">
    <property type="component" value="Unassembled WGS sequence"/>
</dbReference>
<sequence length="170" mass="19483">MNDIVEALHFLKRNYDLKHCVLLGHSAGATLAIQVFHQFRREIMAMVLFNGIYDLVALVDEYPEYNKFVSAAFGDLDSSDWETASPTHIMLHTDVKPQHLHELVILAHSLEDELLSMQQSDLFQRVLNKVWGEEIQRKLIHGKHDDSPASRELQDISTEAIEFVSCKLLT</sequence>
<dbReference type="Pfam" id="PF07859">
    <property type="entry name" value="Abhydrolase_3"/>
    <property type="match status" value="1"/>
</dbReference>
<dbReference type="EMBL" id="CAHR02000266">
    <property type="protein sequence ID" value="CCG84576.1"/>
    <property type="molecule type" value="Genomic_DNA"/>
</dbReference>
<dbReference type="OrthoDB" id="420264at2759"/>
<dbReference type="InterPro" id="IPR029058">
    <property type="entry name" value="AB_hydrolase_fold"/>
</dbReference>